<dbReference type="PANTHER" id="PTHR43353:SF3">
    <property type="entry name" value="ALDEHYDE DEHYDROGENASE-RELATED"/>
    <property type="match status" value="1"/>
</dbReference>
<evidence type="ECO:0000313" key="7">
    <source>
        <dbReference type="EMBL" id="GGX68751.1"/>
    </source>
</evidence>
<accession>A0A918KMF9</accession>
<evidence type="ECO:0000256" key="5">
    <source>
        <dbReference type="ARBA" id="ARBA00067023"/>
    </source>
</evidence>
<dbReference type="GO" id="GO:0047533">
    <property type="term" value="F:2,5-dioxovalerate dehydrogenase (NADP+) activity"/>
    <property type="evidence" value="ECO:0007669"/>
    <property type="project" value="UniProtKB-EC"/>
</dbReference>
<evidence type="ECO:0000256" key="4">
    <source>
        <dbReference type="ARBA" id="ARBA00051918"/>
    </source>
</evidence>
<gene>
    <name evidence="7" type="ORF">GCM10007392_40480</name>
</gene>
<dbReference type="EMBL" id="BMXR01000012">
    <property type="protein sequence ID" value="GGX68751.1"/>
    <property type="molecule type" value="Genomic_DNA"/>
</dbReference>
<dbReference type="Gene3D" id="3.40.309.10">
    <property type="entry name" value="Aldehyde Dehydrogenase, Chain A, domain 2"/>
    <property type="match status" value="1"/>
</dbReference>
<reference evidence="7" key="1">
    <citation type="journal article" date="2014" name="Int. J. Syst. Evol. Microbiol.">
        <title>Complete genome sequence of Corynebacterium casei LMG S-19264T (=DSM 44701T), isolated from a smear-ripened cheese.</title>
        <authorList>
            <consortium name="US DOE Joint Genome Institute (JGI-PGF)"/>
            <person name="Walter F."/>
            <person name="Albersmeier A."/>
            <person name="Kalinowski J."/>
            <person name="Ruckert C."/>
        </authorList>
    </citation>
    <scope>NUCLEOTIDE SEQUENCE</scope>
    <source>
        <strain evidence="7">KCTC 22169</strain>
    </source>
</reference>
<dbReference type="InterPro" id="IPR044151">
    <property type="entry name" value="ALDH_KGSADH"/>
</dbReference>
<sequence>MELTGHSLIGQSSVPGAGTRFTAIDAATGEPMSPSFGSLSPDQVDQACHLAAKAFDAYRETPPNERARFLDTIADEIEALGDGLIRRAMAESGLPRPRLEGERGRTCNQLRLFATVVQRGEWMDVRVDTAQPERTPMPRSDLRQRHIGIGPVAVFGASNFPLAFSVAGGDTASALAAGCPVVVKAHPAHPGTSELVGRAIQRAIARCDLAEGVFSLIFDAGHDAGATLVAHPDIQAVGFTGSRTGGLALTRIAQSRPQPIPVYAEMSSINPVFLFPEALQHRADDLAEGFVASMTLGAGQFCTNPGLVLAVRGDDLNRFVETAARRVRETKAQTMLTPGIAEAYRTGCLKRADAANQVAQGEPGPSNLAGRSTLFKARAAEFRKNPTLREEVFGAASVIVECDDLDEMQALAEQLEGQLTATLQLDDGDWTAVQRLVPTLERRAGRLLVNGWPTGVEVCDAMVHGGPFPATTDTRSTSVGSAAIQRFLRPVCYQDFPETLLPASLRDDNPFGVSRLVNGEREYR</sequence>
<evidence type="ECO:0000256" key="1">
    <source>
        <dbReference type="ARBA" id="ARBA00009986"/>
    </source>
</evidence>
<reference evidence="7" key="2">
    <citation type="submission" date="2020-09" db="EMBL/GenBank/DDBJ databases">
        <authorList>
            <person name="Sun Q."/>
            <person name="Kim S."/>
        </authorList>
    </citation>
    <scope>NUCLEOTIDE SEQUENCE</scope>
    <source>
        <strain evidence="7">KCTC 22169</strain>
    </source>
</reference>
<dbReference type="CDD" id="cd07129">
    <property type="entry name" value="ALDH_KGSADH"/>
    <property type="match status" value="1"/>
</dbReference>
<dbReference type="AlphaFoldDB" id="A0A918KMF9"/>
<evidence type="ECO:0000256" key="2">
    <source>
        <dbReference type="ARBA" id="ARBA00023002"/>
    </source>
</evidence>
<dbReference type="SUPFAM" id="SSF53720">
    <property type="entry name" value="ALDH-like"/>
    <property type="match status" value="1"/>
</dbReference>
<evidence type="ECO:0000256" key="3">
    <source>
        <dbReference type="ARBA" id="ARBA00050769"/>
    </source>
</evidence>
<dbReference type="RefSeq" id="WP_189612141.1">
    <property type="nucleotide sequence ID" value="NZ_BMXR01000012.1"/>
</dbReference>
<comment type="similarity">
    <text evidence="1">Belongs to the aldehyde dehydrogenase family.</text>
</comment>
<name>A0A918KMF9_9GAMM</name>
<dbReference type="Proteomes" id="UP000626148">
    <property type="component" value="Unassembled WGS sequence"/>
</dbReference>
<keyword evidence="2" id="KW-0560">Oxidoreductase</keyword>
<dbReference type="InterPro" id="IPR016161">
    <property type="entry name" value="Ald_DH/histidinol_DH"/>
</dbReference>
<dbReference type="EC" id="1.2.1.26" evidence="5"/>
<keyword evidence="8" id="KW-1185">Reference proteome</keyword>
<dbReference type="InterPro" id="IPR050740">
    <property type="entry name" value="Aldehyde_DH_Superfamily"/>
</dbReference>
<proteinExistence type="inferred from homology"/>
<dbReference type="InterPro" id="IPR016162">
    <property type="entry name" value="Ald_DH_N"/>
</dbReference>
<organism evidence="7 8">
    <name type="scientific">Saccharospirillum salsuginis</name>
    <dbReference type="NCBI Taxonomy" id="418750"/>
    <lineage>
        <taxon>Bacteria</taxon>
        <taxon>Pseudomonadati</taxon>
        <taxon>Pseudomonadota</taxon>
        <taxon>Gammaproteobacteria</taxon>
        <taxon>Oceanospirillales</taxon>
        <taxon>Saccharospirillaceae</taxon>
        <taxon>Saccharospirillum</taxon>
    </lineage>
</organism>
<feature type="domain" description="Aldehyde dehydrogenase" evidence="6">
    <location>
        <begin position="19"/>
        <end position="458"/>
    </location>
</feature>
<evidence type="ECO:0000313" key="8">
    <source>
        <dbReference type="Proteomes" id="UP000626148"/>
    </source>
</evidence>
<comment type="catalytic activity">
    <reaction evidence="3">
        <text>2,5-dioxopentanoate + NAD(+) + H2O = 2-oxoglutarate + NADH + 2 H(+)</text>
        <dbReference type="Rhea" id="RHEA:47152"/>
        <dbReference type="ChEBI" id="CHEBI:15377"/>
        <dbReference type="ChEBI" id="CHEBI:15378"/>
        <dbReference type="ChEBI" id="CHEBI:16810"/>
        <dbReference type="ChEBI" id="CHEBI:57540"/>
        <dbReference type="ChEBI" id="CHEBI:57945"/>
        <dbReference type="ChEBI" id="CHEBI:58136"/>
    </reaction>
</comment>
<comment type="caution">
    <text evidence="7">The sequence shown here is derived from an EMBL/GenBank/DDBJ whole genome shotgun (WGS) entry which is preliminary data.</text>
</comment>
<protein>
    <recommendedName>
        <fullName evidence="5">2,5-dioxovalerate dehydrogenase</fullName>
        <ecNumber evidence="5">1.2.1.26</ecNumber>
    </recommendedName>
</protein>
<dbReference type="InterPro" id="IPR016163">
    <property type="entry name" value="Ald_DH_C"/>
</dbReference>
<dbReference type="InterPro" id="IPR015590">
    <property type="entry name" value="Aldehyde_DH_dom"/>
</dbReference>
<dbReference type="PANTHER" id="PTHR43353">
    <property type="entry name" value="SUCCINATE-SEMIALDEHYDE DEHYDROGENASE, MITOCHONDRIAL"/>
    <property type="match status" value="1"/>
</dbReference>
<evidence type="ECO:0000259" key="6">
    <source>
        <dbReference type="Pfam" id="PF00171"/>
    </source>
</evidence>
<comment type="catalytic activity">
    <reaction evidence="4">
        <text>2,5-dioxopentanoate + NADP(+) + H2O = 2-oxoglutarate + NADPH + 2 H(+)</text>
        <dbReference type="Rhea" id="RHEA:11296"/>
        <dbReference type="ChEBI" id="CHEBI:15377"/>
        <dbReference type="ChEBI" id="CHEBI:15378"/>
        <dbReference type="ChEBI" id="CHEBI:16810"/>
        <dbReference type="ChEBI" id="CHEBI:57783"/>
        <dbReference type="ChEBI" id="CHEBI:58136"/>
        <dbReference type="ChEBI" id="CHEBI:58349"/>
        <dbReference type="EC" id="1.2.1.26"/>
    </reaction>
</comment>
<dbReference type="FunFam" id="3.40.605.10:FF:000037">
    <property type="entry name" value="NADP-dependent fatty aldehyde dehydrogenase"/>
    <property type="match status" value="1"/>
</dbReference>
<dbReference type="Pfam" id="PF00171">
    <property type="entry name" value="Aldedh"/>
    <property type="match status" value="1"/>
</dbReference>
<dbReference type="Gene3D" id="3.40.605.10">
    <property type="entry name" value="Aldehyde Dehydrogenase, Chain A, domain 1"/>
    <property type="match status" value="1"/>
</dbReference>